<name>A0A0S3TDS3_PHAAN</name>
<feature type="region of interest" description="Disordered" evidence="1">
    <location>
        <begin position="64"/>
        <end position="90"/>
    </location>
</feature>
<sequence>MVCRILSFLQPQLLACNQLIHTSPIKPAAAATPKLQPPLSVSQSSSSSAFHHPSSIFIRNQPAAGALQQSSMGKKMRSSSSISSSCSGSRSNQQFQLRIIQLQRRPVHVPGPKPVAVL</sequence>
<dbReference type="AlphaFoldDB" id="A0A0S3TDS3"/>
<evidence type="ECO:0000313" key="2">
    <source>
        <dbReference type="EMBL" id="BAU03117.1"/>
    </source>
</evidence>
<accession>A0A0S3TDS3</accession>
<feature type="compositionally biased region" description="Low complexity" evidence="1">
    <location>
        <begin position="70"/>
        <end position="90"/>
    </location>
</feature>
<evidence type="ECO:0000256" key="1">
    <source>
        <dbReference type="SAM" id="MobiDB-lite"/>
    </source>
</evidence>
<dbReference type="EMBL" id="AP015081">
    <property type="protein sequence ID" value="BAU03117.1"/>
    <property type="molecule type" value="Genomic_DNA"/>
</dbReference>
<reference evidence="2" key="1">
    <citation type="journal article" date="2015" name="Sci. Rep.">
        <title>The power of single molecule real-time sequencing technology in the de novo assembly of a eukaryotic genome.</title>
        <authorList>
            <person name="Sakai H."/>
            <person name="Naito K."/>
            <person name="Ogiso-Tanaka E."/>
            <person name="Takahashi Y."/>
            <person name="Iseki K."/>
            <person name="Muto C."/>
            <person name="Satou K."/>
            <person name="Teruya K."/>
            <person name="Shiroma A."/>
            <person name="Shimoji M."/>
            <person name="Hirano T."/>
            <person name="Itoh T."/>
            <person name="Kaga A."/>
            <person name="Tomooka N."/>
        </authorList>
    </citation>
    <scope>NUCLEOTIDE SEQUENCE</scope>
</reference>
<organism evidence="2">
    <name type="scientific">Vigna angularis var. angularis</name>
    <dbReference type="NCBI Taxonomy" id="157739"/>
    <lineage>
        <taxon>Eukaryota</taxon>
        <taxon>Viridiplantae</taxon>
        <taxon>Streptophyta</taxon>
        <taxon>Embryophyta</taxon>
        <taxon>Tracheophyta</taxon>
        <taxon>Spermatophyta</taxon>
        <taxon>Magnoliopsida</taxon>
        <taxon>eudicotyledons</taxon>
        <taxon>Gunneridae</taxon>
        <taxon>Pentapetalae</taxon>
        <taxon>rosids</taxon>
        <taxon>fabids</taxon>
        <taxon>Fabales</taxon>
        <taxon>Fabaceae</taxon>
        <taxon>Papilionoideae</taxon>
        <taxon>50 kb inversion clade</taxon>
        <taxon>NPAAA clade</taxon>
        <taxon>indigoferoid/millettioid clade</taxon>
        <taxon>Phaseoleae</taxon>
        <taxon>Vigna</taxon>
    </lineage>
</organism>
<proteinExistence type="predicted"/>
<protein>
    <submittedName>
        <fullName evidence="2">Uncharacterized protein</fullName>
    </submittedName>
</protein>
<gene>
    <name evidence="2" type="primary">Vigan.UMG014000</name>
    <name evidence="2" type="ORF">VIGAN_UM014000</name>
</gene>